<feature type="compositionally biased region" description="Low complexity" evidence="1">
    <location>
        <begin position="156"/>
        <end position="166"/>
    </location>
</feature>
<dbReference type="WBParaSite" id="jg13312">
    <property type="protein sequence ID" value="jg13312"/>
    <property type="gene ID" value="jg13312"/>
</dbReference>
<keyword evidence="2" id="KW-0732">Signal</keyword>
<feature type="region of interest" description="Disordered" evidence="1">
    <location>
        <begin position="140"/>
        <end position="191"/>
    </location>
</feature>
<sequence length="191" mass="20626">MQTTTITNPTIWLFVLLCLFHQVTCGRPLIYSSSSSSSSSTSYSAAKVCNCPPQPVCPQSPQPSRSGYAHVPIPPPPPPLPVLIPLPYVNSPDLSTVRAIPTAISRREASDGPWGNGLEEVTSAPLLNKPLSTTAIKLEQPDGMDYPDYEKQNEQGFTLPATTTTKPPKPKKFANPGKPTKVERVARGFKT</sequence>
<accession>A0A915CWE2</accession>
<feature type="signal peptide" evidence="2">
    <location>
        <begin position="1"/>
        <end position="25"/>
    </location>
</feature>
<keyword evidence="3" id="KW-1185">Reference proteome</keyword>
<evidence type="ECO:0000313" key="4">
    <source>
        <dbReference type="WBParaSite" id="jg13312"/>
    </source>
</evidence>
<dbReference type="Proteomes" id="UP000887574">
    <property type="component" value="Unplaced"/>
</dbReference>
<protein>
    <submittedName>
        <fullName evidence="4">Uncharacterized protein</fullName>
    </submittedName>
</protein>
<name>A0A915CWE2_9BILA</name>
<organism evidence="3 4">
    <name type="scientific">Ditylenchus dipsaci</name>
    <dbReference type="NCBI Taxonomy" id="166011"/>
    <lineage>
        <taxon>Eukaryota</taxon>
        <taxon>Metazoa</taxon>
        <taxon>Ecdysozoa</taxon>
        <taxon>Nematoda</taxon>
        <taxon>Chromadorea</taxon>
        <taxon>Rhabditida</taxon>
        <taxon>Tylenchina</taxon>
        <taxon>Tylenchomorpha</taxon>
        <taxon>Sphaerularioidea</taxon>
        <taxon>Anguinidae</taxon>
        <taxon>Anguininae</taxon>
        <taxon>Ditylenchus</taxon>
    </lineage>
</organism>
<feature type="compositionally biased region" description="Basic and acidic residues" evidence="1">
    <location>
        <begin position="180"/>
        <end position="191"/>
    </location>
</feature>
<evidence type="ECO:0000256" key="1">
    <source>
        <dbReference type="SAM" id="MobiDB-lite"/>
    </source>
</evidence>
<proteinExistence type="predicted"/>
<feature type="chain" id="PRO_5037287894" evidence="2">
    <location>
        <begin position="26"/>
        <end position="191"/>
    </location>
</feature>
<evidence type="ECO:0000313" key="3">
    <source>
        <dbReference type="Proteomes" id="UP000887574"/>
    </source>
</evidence>
<dbReference type="AlphaFoldDB" id="A0A915CWE2"/>
<evidence type="ECO:0000256" key="2">
    <source>
        <dbReference type="SAM" id="SignalP"/>
    </source>
</evidence>
<reference evidence="4" key="1">
    <citation type="submission" date="2022-11" db="UniProtKB">
        <authorList>
            <consortium name="WormBaseParasite"/>
        </authorList>
    </citation>
    <scope>IDENTIFICATION</scope>
</reference>